<evidence type="ECO:0000256" key="2">
    <source>
        <dbReference type="ARBA" id="ARBA00022475"/>
    </source>
</evidence>
<sequence>MSQSGTMVAMGNFFDLRTTAKRFRFIAVLEAITWLALLIAMFFKWVLGHTEAVAVPGMVHGIVFVVFVIVSIVTSIALKWQTSTPLTLGSREVRVPVVVLALISSIPPFGTIVFERWAARNGHLAELSETTTTKLA</sequence>
<protein>
    <recommendedName>
        <fullName evidence="7">DUF3817 domain-containing protein</fullName>
    </recommendedName>
</protein>
<feature type="domain" description="DUF3817" evidence="7">
    <location>
        <begin position="21"/>
        <end position="120"/>
    </location>
</feature>
<keyword evidence="2" id="KW-1003">Cell membrane</keyword>
<reference evidence="9" key="1">
    <citation type="journal article" date="2019" name="Int. J. Syst. Evol. Microbiol.">
        <title>The Global Catalogue of Microorganisms (GCM) 10K type strain sequencing project: providing services to taxonomists for standard genome sequencing and annotation.</title>
        <authorList>
            <consortium name="The Broad Institute Genomics Platform"/>
            <consortium name="The Broad Institute Genome Sequencing Center for Infectious Disease"/>
            <person name="Wu L."/>
            <person name="Ma J."/>
        </authorList>
    </citation>
    <scope>NUCLEOTIDE SEQUENCE [LARGE SCALE GENOMIC DNA]</scope>
    <source>
        <strain evidence="9">CCM 7855</strain>
    </source>
</reference>
<accession>A0ABQ1V6V9</accession>
<gene>
    <name evidence="8" type="ORF">GCM10007298_37440</name>
</gene>
<dbReference type="InterPro" id="IPR023845">
    <property type="entry name" value="DUF3817_TM"/>
</dbReference>
<dbReference type="PANTHER" id="PTHR40077:SF1">
    <property type="entry name" value="MEMBRANE PROTEIN"/>
    <property type="match status" value="1"/>
</dbReference>
<feature type="transmembrane region" description="Helical" evidence="6">
    <location>
        <begin position="93"/>
        <end position="114"/>
    </location>
</feature>
<evidence type="ECO:0000256" key="3">
    <source>
        <dbReference type="ARBA" id="ARBA00022692"/>
    </source>
</evidence>
<evidence type="ECO:0000259" key="7">
    <source>
        <dbReference type="Pfam" id="PF12823"/>
    </source>
</evidence>
<evidence type="ECO:0000313" key="8">
    <source>
        <dbReference type="EMBL" id="GGF38241.1"/>
    </source>
</evidence>
<dbReference type="Proteomes" id="UP000632454">
    <property type="component" value="Unassembled WGS sequence"/>
</dbReference>
<dbReference type="Pfam" id="PF12823">
    <property type="entry name" value="DUF3817"/>
    <property type="match status" value="1"/>
</dbReference>
<comment type="caution">
    <text evidence="8">The sequence shown here is derived from an EMBL/GenBank/DDBJ whole genome shotgun (WGS) entry which is preliminary data.</text>
</comment>
<keyword evidence="5 6" id="KW-0472">Membrane</keyword>
<dbReference type="EMBL" id="BMCS01000003">
    <property type="protein sequence ID" value="GGF38241.1"/>
    <property type="molecule type" value="Genomic_DNA"/>
</dbReference>
<keyword evidence="4 6" id="KW-1133">Transmembrane helix</keyword>
<feature type="transmembrane region" description="Helical" evidence="6">
    <location>
        <begin position="25"/>
        <end position="47"/>
    </location>
</feature>
<feature type="transmembrane region" description="Helical" evidence="6">
    <location>
        <begin position="59"/>
        <end position="81"/>
    </location>
</feature>
<proteinExistence type="predicted"/>
<dbReference type="PANTHER" id="PTHR40077">
    <property type="entry name" value="MEMBRANE PROTEIN-RELATED"/>
    <property type="match status" value="1"/>
</dbReference>
<dbReference type="NCBIfam" id="TIGR03954">
    <property type="entry name" value="integ_memb_HG"/>
    <property type="match status" value="1"/>
</dbReference>
<keyword evidence="3 6" id="KW-0812">Transmembrane</keyword>
<evidence type="ECO:0000256" key="6">
    <source>
        <dbReference type="SAM" id="Phobius"/>
    </source>
</evidence>
<keyword evidence="9" id="KW-1185">Reference proteome</keyword>
<comment type="subcellular location">
    <subcellularLocation>
        <location evidence="1">Cell membrane</location>
        <topology evidence="1">Multi-pass membrane protein</topology>
    </subcellularLocation>
</comment>
<evidence type="ECO:0000256" key="4">
    <source>
        <dbReference type="ARBA" id="ARBA00022989"/>
    </source>
</evidence>
<name>A0ABQ1V6V9_9NOCA</name>
<evidence type="ECO:0000256" key="5">
    <source>
        <dbReference type="ARBA" id="ARBA00023136"/>
    </source>
</evidence>
<organism evidence="8 9">
    <name type="scientific">Williamsia phyllosphaerae</name>
    <dbReference type="NCBI Taxonomy" id="885042"/>
    <lineage>
        <taxon>Bacteria</taxon>
        <taxon>Bacillati</taxon>
        <taxon>Actinomycetota</taxon>
        <taxon>Actinomycetes</taxon>
        <taxon>Mycobacteriales</taxon>
        <taxon>Nocardiaceae</taxon>
        <taxon>Williamsia</taxon>
    </lineage>
</organism>
<evidence type="ECO:0000256" key="1">
    <source>
        <dbReference type="ARBA" id="ARBA00004651"/>
    </source>
</evidence>
<evidence type="ECO:0000313" key="9">
    <source>
        <dbReference type="Proteomes" id="UP000632454"/>
    </source>
</evidence>